<keyword evidence="2" id="KW-1185">Reference proteome</keyword>
<comment type="caution">
    <text evidence="1">The sequence shown here is derived from an EMBL/GenBank/DDBJ whole genome shotgun (WGS) entry which is preliminary data.</text>
</comment>
<sequence>MSVDGVAGGTEGRPAVTGERETQNDLKHFSKILSEVIRRFLSEAEVPEWFEAVETTFETYGVPRAIWGQLVFPHVVERVRYLATRLSTAELNDYDRVKDTALEELQLAPG</sequence>
<dbReference type="Proteomes" id="UP000805193">
    <property type="component" value="Unassembled WGS sequence"/>
</dbReference>
<evidence type="ECO:0000313" key="2">
    <source>
        <dbReference type="Proteomes" id="UP000805193"/>
    </source>
</evidence>
<reference evidence="1 2" key="1">
    <citation type="journal article" date="2020" name="Cell">
        <title>Large-Scale Comparative Analyses of Tick Genomes Elucidate Their Genetic Diversity and Vector Capacities.</title>
        <authorList>
            <consortium name="Tick Genome and Microbiome Consortium (TIGMIC)"/>
            <person name="Jia N."/>
            <person name="Wang J."/>
            <person name="Shi W."/>
            <person name="Du L."/>
            <person name="Sun Y."/>
            <person name="Zhan W."/>
            <person name="Jiang J.F."/>
            <person name="Wang Q."/>
            <person name="Zhang B."/>
            <person name="Ji P."/>
            <person name="Bell-Sakyi L."/>
            <person name="Cui X.M."/>
            <person name="Yuan T.T."/>
            <person name="Jiang B.G."/>
            <person name="Yang W.F."/>
            <person name="Lam T.T."/>
            <person name="Chang Q.C."/>
            <person name="Ding S.J."/>
            <person name="Wang X.J."/>
            <person name="Zhu J.G."/>
            <person name="Ruan X.D."/>
            <person name="Zhao L."/>
            <person name="Wei J.T."/>
            <person name="Ye R.Z."/>
            <person name="Que T.C."/>
            <person name="Du C.H."/>
            <person name="Zhou Y.H."/>
            <person name="Cheng J.X."/>
            <person name="Dai P.F."/>
            <person name="Guo W.B."/>
            <person name="Han X.H."/>
            <person name="Huang E.J."/>
            <person name="Li L.F."/>
            <person name="Wei W."/>
            <person name="Gao Y.C."/>
            <person name="Liu J.Z."/>
            <person name="Shao H.Z."/>
            <person name="Wang X."/>
            <person name="Wang C.C."/>
            <person name="Yang T.C."/>
            <person name="Huo Q.B."/>
            <person name="Li W."/>
            <person name="Chen H.Y."/>
            <person name="Chen S.E."/>
            <person name="Zhou L.G."/>
            <person name="Ni X.B."/>
            <person name="Tian J.H."/>
            <person name="Sheng Y."/>
            <person name="Liu T."/>
            <person name="Pan Y.S."/>
            <person name="Xia L.Y."/>
            <person name="Li J."/>
            <person name="Zhao F."/>
            <person name="Cao W.C."/>
        </authorList>
    </citation>
    <scope>NUCLEOTIDE SEQUENCE [LARGE SCALE GENOMIC DNA]</scope>
    <source>
        <strain evidence="1">Iper-2018</strain>
    </source>
</reference>
<accession>A0AC60QI71</accession>
<proteinExistence type="predicted"/>
<gene>
    <name evidence="1" type="ORF">HPB47_019523</name>
</gene>
<organism evidence="1 2">
    <name type="scientific">Ixodes persulcatus</name>
    <name type="common">Taiga tick</name>
    <dbReference type="NCBI Taxonomy" id="34615"/>
    <lineage>
        <taxon>Eukaryota</taxon>
        <taxon>Metazoa</taxon>
        <taxon>Ecdysozoa</taxon>
        <taxon>Arthropoda</taxon>
        <taxon>Chelicerata</taxon>
        <taxon>Arachnida</taxon>
        <taxon>Acari</taxon>
        <taxon>Parasitiformes</taxon>
        <taxon>Ixodida</taxon>
        <taxon>Ixodoidea</taxon>
        <taxon>Ixodidae</taxon>
        <taxon>Ixodinae</taxon>
        <taxon>Ixodes</taxon>
    </lineage>
</organism>
<protein>
    <submittedName>
        <fullName evidence="1">Uncharacterized protein</fullName>
    </submittedName>
</protein>
<name>A0AC60QI71_IXOPE</name>
<evidence type="ECO:0000313" key="1">
    <source>
        <dbReference type="EMBL" id="KAG0433875.1"/>
    </source>
</evidence>
<dbReference type="EMBL" id="JABSTQ010008970">
    <property type="protein sequence ID" value="KAG0433875.1"/>
    <property type="molecule type" value="Genomic_DNA"/>
</dbReference>